<dbReference type="Proteomes" id="UP001143328">
    <property type="component" value="Unassembled WGS sequence"/>
</dbReference>
<dbReference type="AlphaFoldDB" id="A0A9W6K886"/>
<dbReference type="Pfam" id="PF13524">
    <property type="entry name" value="Glyco_trans_1_2"/>
    <property type="match status" value="1"/>
</dbReference>
<dbReference type="InterPro" id="IPR055259">
    <property type="entry name" value="YkvP/CgeB_Glyco_trans-like"/>
</dbReference>
<comment type="caution">
    <text evidence="2">The sequence shown here is derived from an EMBL/GenBank/DDBJ whole genome shotgun (WGS) entry which is preliminary data.</text>
</comment>
<keyword evidence="3" id="KW-1185">Reference proteome</keyword>
<evidence type="ECO:0000259" key="1">
    <source>
        <dbReference type="Pfam" id="PF13524"/>
    </source>
</evidence>
<dbReference type="Gene3D" id="3.40.50.2000">
    <property type="entry name" value="Glycogen Phosphorylase B"/>
    <property type="match status" value="1"/>
</dbReference>
<evidence type="ECO:0000313" key="2">
    <source>
        <dbReference type="EMBL" id="GLK88763.1"/>
    </source>
</evidence>
<gene>
    <name evidence="2" type="ORF">GCM10017655_18250</name>
</gene>
<organism evidence="2 3">
    <name type="scientific">Pseudomonas turukhanskensis</name>
    <dbReference type="NCBI Taxonomy" id="1806536"/>
    <lineage>
        <taxon>Bacteria</taxon>
        <taxon>Pseudomonadati</taxon>
        <taxon>Pseudomonadota</taxon>
        <taxon>Gammaproteobacteria</taxon>
        <taxon>Pseudomonadales</taxon>
        <taxon>Pseudomonadaceae</taxon>
        <taxon>Pseudomonas</taxon>
    </lineage>
</organism>
<dbReference type="SUPFAM" id="SSF53756">
    <property type="entry name" value="UDP-Glycosyltransferase/glycogen phosphorylase"/>
    <property type="match status" value="1"/>
</dbReference>
<proteinExistence type="predicted"/>
<dbReference type="EMBL" id="BSFN01000004">
    <property type="protein sequence ID" value="GLK88763.1"/>
    <property type="molecule type" value="Genomic_DNA"/>
</dbReference>
<dbReference type="RefSeq" id="WP_271195209.1">
    <property type="nucleotide sequence ID" value="NZ_BSFN01000004.1"/>
</dbReference>
<feature type="domain" description="Spore protein YkvP/CgeB glycosyl transferase-like" evidence="1">
    <location>
        <begin position="186"/>
        <end position="290"/>
    </location>
</feature>
<evidence type="ECO:0000313" key="3">
    <source>
        <dbReference type="Proteomes" id="UP001143328"/>
    </source>
</evidence>
<accession>A0A9W6K886</accession>
<reference evidence="2" key="1">
    <citation type="journal article" date="2014" name="Int. J. Syst. Evol. Microbiol.">
        <title>Complete genome sequence of Corynebacterium casei LMG S-19264T (=DSM 44701T), isolated from a smear-ripened cheese.</title>
        <authorList>
            <consortium name="US DOE Joint Genome Institute (JGI-PGF)"/>
            <person name="Walter F."/>
            <person name="Albersmeier A."/>
            <person name="Kalinowski J."/>
            <person name="Ruckert C."/>
        </authorList>
    </citation>
    <scope>NUCLEOTIDE SEQUENCE</scope>
    <source>
        <strain evidence="2">VKM B-2935</strain>
    </source>
</reference>
<sequence length="317" mass="35873">MRVLVITAAQRLPDLSTLYAKLAEQLDLDIRLLDKAEQRNLKRSLAGVDLGQYARILVDVPFRRITRQRAFLSSLQGLVFYEEDACQNYISSSSRFGAFSRFYAGLAAPRVIVTGARLAWRLRQEGVDAHFLGKGYDSACLYAENRTRDIELGFIGRVASVEYAERYRLLSQLAACEPLQLLRTSPGEAYRQMLNRIQVFVSADVGLGEYMAKNFEAMACGCLLLAWRQPDEERALGLRDGEHLLLFSSLSELRGHIQQLRADPLRRARIASAGQQWVMTQRSYPVMAEQLGVHLSAAWPAGVENPQSNCWRKLWPF</sequence>
<reference evidence="2" key="2">
    <citation type="submission" date="2023-01" db="EMBL/GenBank/DDBJ databases">
        <authorList>
            <person name="Sun Q."/>
            <person name="Evtushenko L."/>
        </authorList>
    </citation>
    <scope>NUCLEOTIDE SEQUENCE</scope>
    <source>
        <strain evidence="2">VKM B-2935</strain>
    </source>
</reference>
<protein>
    <recommendedName>
        <fullName evidence="1">Spore protein YkvP/CgeB glycosyl transferase-like domain-containing protein</fullName>
    </recommendedName>
</protein>
<name>A0A9W6K886_9PSED</name>